<evidence type="ECO:0000313" key="2">
    <source>
        <dbReference type="Proteomes" id="UP000620104"/>
    </source>
</evidence>
<organism evidence="1 2">
    <name type="scientific">Naganishia liquefaciens</name>
    <dbReference type="NCBI Taxonomy" id="104408"/>
    <lineage>
        <taxon>Eukaryota</taxon>
        <taxon>Fungi</taxon>
        <taxon>Dikarya</taxon>
        <taxon>Basidiomycota</taxon>
        <taxon>Agaricomycotina</taxon>
        <taxon>Tremellomycetes</taxon>
        <taxon>Filobasidiales</taxon>
        <taxon>Filobasidiaceae</taxon>
        <taxon>Naganishia</taxon>
    </lineage>
</organism>
<sequence length="149" mass="17899">MKGIFFDPFRRRRRNYLRFKKYILSKKGISFIEEAKMNVDKKLEKKARKSARTKAGKEIRSTMQRMHGAGVCHGLFPKPREWLESYRCWRRLRKEWDREAYRTFPAAVRWFPGDLDLPFARGILRGKAEAEIERKFEPIMEAVDTLEKN</sequence>
<keyword evidence="2" id="KW-1185">Reference proteome</keyword>
<dbReference type="EMBL" id="BLZA01000013">
    <property type="protein sequence ID" value="GHJ85802.1"/>
    <property type="molecule type" value="Genomic_DNA"/>
</dbReference>
<protein>
    <submittedName>
        <fullName evidence="1">Uncharacterized protein</fullName>
    </submittedName>
</protein>
<name>A0A8H3TRC1_9TREE</name>
<reference evidence="1" key="1">
    <citation type="submission" date="2020-07" db="EMBL/GenBank/DDBJ databases">
        <title>Draft Genome Sequence of a Deep-Sea Yeast, Naganishia (Cryptococcus) liquefaciens strain N6.</title>
        <authorList>
            <person name="Han Y.W."/>
            <person name="Kajitani R."/>
            <person name="Morimoto H."/>
            <person name="Parhat M."/>
            <person name="Tsubouchi H."/>
            <person name="Bakenova O."/>
            <person name="Ogata M."/>
            <person name="Argunhan B."/>
            <person name="Aoki R."/>
            <person name="Kajiwara S."/>
            <person name="Itoh T."/>
            <person name="Iwasaki H."/>
        </authorList>
    </citation>
    <scope>NUCLEOTIDE SEQUENCE</scope>
    <source>
        <strain evidence="1">N6</strain>
    </source>
</reference>
<evidence type="ECO:0000313" key="1">
    <source>
        <dbReference type="EMBL" id="GHJ85802.1"/>
    </source>
</evidence>
<dbReference type="AlphaFoldDB" id="A0A8H3TRC1"/>
<comment type="caution">
    <text evidence="1">The sequence shown here is derived from an EMBL/GenBank/DDBJ whole genome shotgun (WGS) entry which is preliminary data.</text>
</comment>
<accession>A0A8H3TRC1</accession>
<dbReference type="Proteomes" id="UP000620104">
    <property type="component" value="Unassembled WGS sequence"/>
</dbReference>
<gene>
    <name evidence="1" type="ORF">NliqN6_2204</name>
</gene>
<proteinExistence type="predicted"/>